<reference evidence="1" key="1">
    <citation type="submission" date="2021-01" db="EMBL/GenBank/DDBJ databases">
        <authorList>
            <consortium name="Genoscope - CEA"/>
            <person name="William W."/>
        </authorList>
    </citation>
    <scope>NUCLEOTIDE SEQUENCE</scope>
</reference>
<dbReference type="EMBL" id="CAJJDO010000155">
    <property type="protein sequence ID" value="CAD8209691.1"/>
    <property type="molecule type" value="Genomic_DNA"/>
</dbReference>
<keyword evidence="2" id="KW-1185">Reference proteome</keyword>
<evidence type="ECO:0000313" key="2">
    <source>
        <dbReference type="Proteomes" id="UP000689195"/>
    </source>
</evidence>
<name>A0A8S1Y7X9_9CILI</name>
<protein>
    <submittedName>
        <fullName evidence="1">Uncharacterized protein</fullName>
    </submittedName>
</protein>
<comment type="caution">
    <text evidence="1">The sequence shown here is derived from an EMBL/GenBank/DDBJ whole genome shotgun (WGS) entry which is preliminary data.</text>
</comment>
<organism evidence="1 2">
    <name type="scientific">Paramecium pentaurelia</name>
    <dbReference type="NCBI Taxonomy" id="43138"/>
    <lineage>
        <taxon>Eukaryota</taxon>
        <taxon>Sar</taxon>
        <taxon>Alveolata</taxon>
        <taxon>Ciliophora</taxon>
        <taxon>Intramacronucleata</taxon>
        <taxon>Oligohymenophorea</taxon>
        <taxon>Peniculida</taxon>
        <taxon>Parameciidae</taxon>
        <taxon>Paramecium</taxon>
    </lineage>
</organism>
<dbReference type="Proteomes" id="UP000689195">
    <property type="component" value="Unassembled WGS sequence"/>
</dbReference>
<gene>
    <name evidence="1" type="ORF">PPENT_87.1.T1550113</name>
</gene>
<accession>A0A8S1Y7X9</accession>
<proteinExistence type="predicted"/>
<sequence>MISFTFYNPNLLVKDFILQFSKNLITYNSQLFSQYQNQININTQIQIYLIKEESSKSIQIIYNLSFQRIQNLKKKNSKGPFQYYIHLLLLISPKRICNSNLSNTISKEFKIIRILQNIIFGINSQILNRVYFIQRNNDRRIEFQNQSLRYGNHFIKFNRIYCNSQFLKIN</sequence>
<evidence type="ECO:0000313" key="1">
    <source>
        <dbReference type="EMBL" id="CAD8209691.1"/>
    </source>
</evidence>
<dbReference type="AlphaFoldDB" id="A0A8S1Y7X9"/>